<evidence type="ECO:0000256" key="1">
    <source>
        <dbReference type="ARBA" id="ARBA00004141"/>
    </source>
</evidence>
<dbReference type="Proteomes" id="UP000807469">
    <property type="component" value="Unassembled WGS sequence"/>
</dbReference>
<comment type="similarity">
    <text evidence="5">Belongs to the SAT4 family.</text>
</comment>
<feature type="transmembrane region" description="Helical" evidence="6">
    <location>
        <begin position="34"/>
        <end position="56"/>
    </location>
</feature>
<name>A0A9P6CNZ9_9AGAR</name>
<keyword evidence="3 6" id="KW-1133">Transmembrane helix</keyword>
<evidence type="ECO:0000313" key="9">
    <source>
        <dbReference type="Proteomes" id="UP000807469"/>
    </source>
</evidence>
<evidence type="ECO:0000256" key="2">
    <source>
        <dbReference type="ARBA" id="ARBA00022692"/>
    </source>
</evidence>
<feature type="transmembrane region" description="Helical" evidence="6">
    <location>
        <begin position="101"/>
        <end position="123"/>
    </location>
</feature>
<evidence type="ECO:0000256" key="5">
    <source>
        <dbReference type="ARBA" id="ARBA00038359"/>
    </source>
</evidence>
<dbReference type="InterPro" id="IPR049326">
    <property type="entry name" value="Rhodopsin_dom_fungi"/>
</dbReference>
<organism evidence="8 9">
    <name type="scientific">Pholiota conissans</name>
    <dbReference type="NCBI Taxonomy" id="109636"/>
    <lineage>
        <taxon>Eukaryota</taxon>
        <taxon>Fungi</taxon>
        <taxon>Dikarya</taxon>
        <taxon>Basidiomycota</taxon>
        <taxon>Agaricomycotina</taxon>
        <taxon>Agaricomycetes</taxon>
        <taxon>Agaricomycetidae</taxon>
        <taxon>Agaricales</taxon>
        <taxon>Agaricineae</taxon>
        <taxon>Strophariaceae</taxon>
        <taxon>Pholiota</taxon>
    </lineage>
</organism>
<proteinExistence type="inferred from homology"/>
<comment type="caution">
    <text evidence="8">The sequence shown here is derived from an EMBL/GenBank/DDBJ whole genome shotgun (WGS) entry which is preliminary data.</text>
</comment>
<feature type="transmembrane region" description="Helical" evidence="6">
    <location>
        <begin position="213"/>
        <end position="236"/>
    </location>
</feature>
<feature type="domain" description="Rhodopsin" evidence="7">
    <location>
        <begin position="54"/>
        <end position="230"/>
    </location>
</feature>
<dbReference type="InterPro" id="IPR052337">
    <property type="entry name" value="SAT4-like"/>
</dbReference>
<dbReference type="GO" id="GO:0016020">
    <property type="term" value="C:membrane"/>
    <property type="evidence" value="ECO:0007669"/>
    <property type="project" value="UniProtKB-SubCell"/>
</dbReference>
<keyword evidence="9" id="KW-1185">Reference proteome</keyword>
<feature type="transmembrane region" description="Helical" evidence="6">
    <location>
        <begin position="135"/>
        <end position="156"/>
    </location>
</feature>
<dbReference type="PANTHER" id="PTHR33048">
    <property type="entry name" value="PTH11-LIKE INTEGRAL MEMBRANE PROTEIN (AFU_ORTHOLOGUE AFUA_5G11245)"/>
    <property type="match status" value="1"/>
</dbReference>
<feature type="transmembrane region" description="Helical" evidence="6">
    <location>
        <begin position="256"/>
        <end position="278"/>
    </location>
</feature>
<dbReference type="Pfam" id="PF20684">
    <property type="entry name" value="Fung_rhodopsin"/>
    <property type="match status" value="1"/>
</dbReference>
<dbReference type="EMBL" id="MU155445">
    <property type="protein sequence ID" value="KAF9473407.1"/>
    <property type="molecule type" value="Genomic_DNA"/>
</dbReference>
<feature type="transmembrane region" description="Helical" evidence="6">
    <location>
        <begin position="176"/>
        <end position="201"/>
    </location>
</feature>
<dbReference type="AlphaFoldDB" id="A0A9P6CNZ9"/>
<evidence type="ECO:0000256" key="3">
    <source>
        <dbReference type="ARBA" id="ARBA00022989"/>
    </source>
</evidence>
<keyword evidence="4 6" id="KW-0472">Membrane</keyword>
<evidence type="ECO:0000256" key="4">
    <source>
        <dbReference type="ARBA" id="ARBA00023136"/>
    </source>
</evidence>
<evidence type="ECO:0000313" key="8">
    <source>
        <dbReference type="EMBL" id="KAF9473407.1"/>
    </source>
</evidence>
<keyword evidence="2 6" id="KW-0812">Transmembrane</keyword>
<reference evidence="8" key="1">
    <citation type="submission" date="2020-11" db="EMBL/GenBank/DDBJ databases">
        <authorList>
            <consortium name="DOE Joint Genome Institute"/>
            <person name="Ahrendt S."/>
            <person name="Riley R."/>
            <person name="Andreopoulos W."/>
            <person name="Labutti K."/>
            <person name="Pangilinan J."/>
            <person name="Ruiz-Duenas F.J."/>
            <person name="Barrasa J.M."/>
            <person name="Sanchez-Garcia M."/>
            <person name="Camarero S."/>
            <person name="Miyauchi S."/>
            <person name="Serrano A."/>
            <person name="Linde D."/>
            <person name="Babiker R."/>
            <person name="Drula E."/>
            <person name="Ayuso-Fernandez I."/>
            <person name="Pacheco R."/>
            <person name="Padilla G."/>
            <person name="Ferreira P."/>
            <person name="Barriuso J."/>
            <person name="Kellner H."/>
            <person name="Castanera R."/>
            <person name="Alfaro M."/>
            <person name="Ramirez L."/>
            <person name="Pisabarro A.G."/>
            <person name="Kuo A."/>
            <person name="Tritt A."/>
            <person name="Lipzen A."/>
            <person name="He G."/>
            <person name="Yan M."/>
            <person name="Ng V."/>
            <person name="Cullen D."/>
            <person name="Martin F."/>
            <person name="Rosso M.-N."/>
            <person name="Henrissat B."/>
            <person name="Hibbett D."/>
            <person name="Martinez A.T."/>
            <person name="Grigoriev I.V."/>
        </authorList>
    </citation>
    <scope>NUCLEOTIDE SEQUENCE</scope>
    <source>
        <strain evidence="8">CIRM-BRFM 674</strain>
    </source>
</reference>
<sequence>MSSTSESVSSWGSASNLTRSLSTEASQNLQRCLLVWRVCLTILHSLAILSAIYRLYRRTKTRQLWRDDYFAALSLALECVYFPSLWLPVLASRKALVAASWISKVFSPLVVGFTRVSLAFSTARAIPPNQPMRYASIYFAWFCVIVGIGLSMRGAITCAQKGWQQSYPYQCRLSIASVVFRIGTDIFSDTILIIIPFWAFWRRLKLPRTSRRLIKACFAASSLTFLSCVATGAVLLQRYYANAPEKRAETGYLVSVMPHLTVCFCLFIGVQFLSHSLLQF</sequence>
<protein>
    <recommendedName>
        <fullName evidence="7">Rhodopsin domain-containing protein</fullName>
    </recommendedName>
</protein>
<accession>A0A9P6CNZ9</accession>
<feature type="transmembrane region" description="Helical" evidence="6">
    <location>
        <begin position="68"/>
        <end position="89"/>
    </location>
</feature>
<dbReference type="OrthoDB" id="3229610at2759"/>
<evidence type="ECO:0000259" key="7">
    <source>
        <dbReference type="Pfam" id="PF20684"/>
    </source>
</evidence>
<dbReference type="PANTHER" id="PTHR33048:SF47">
    <property type="entry name" value="INTEGRAL MEMBRANE PROTEIN-RELATED"/>
    <property type="match status" value="1"/>
</dbReference>
<evidence type="ECO:0000256" key="6">
    <source>
        <dbReference type="SAM" id="Phobius"/>
    </source>
</evidence>
<gene>
    <name evidence="8" type="ORF">BDN70DRAFT_384130</name>
</gene>
<comment type="subcellular location">
    <subcellularLocation>
        <location evidence="1">Membrane</location>
        <topology evidence="1">Multi-pass membrane protein</topology>
    </subcellularLocation>
</comment>